<keyword evidence="1" id="KW-0812">Transmembrane</keyword>
<proteinExistence type="predicted"/>
<protein>
    <submittedName>
        <fullName evidence="2">Uncharacterized protein</fullName>
    </submittedName>
</protein>
<feature type="transmembrane region" description="Helical" evidence="1">
    <location>
        <begin position="21"/>
        <end position="38"/>
    </location>
</feature>
<evidence type="ECO:0000313" key="2">
    <source>
        <dbReference type="EMBL" id="MBI1625366.1"/>
    </source>
</evidence>
<sequence>MSDIMQRRRVAFDPTINLGHVLTFVGFMIAGFSAYSTLDKRVTLIESQIVANSTHVRDQDGRLKDTLSDIRADVKELQRTFNFISRSSGTTTSQAAP</sequence>
<dbReference type="RefSeq" id="WP_198460528.1">
    <property type="nucleotide sequence ID" value="NZ_JABBCQ020000010.1"/>
</dbReference>
<dbReference type="EMBL" id="JABBCQ020000010">
    <property type="protein sequence ID" value="MBI1625366.1"/>
    <property type="molecule type" value="Genomic_DNA"/>
</dbReference>
<gene>
    <name evidence="2" type="ORF">HF327_012755</name>
</gene>
<organism evidence="2 3">
    <name type="scientific">Comamonas suwonensis</name>
    <dbReference type="NCBI Taxonomy" id="2606214"/>
    <lineage>
        <taxon>Bacteria</taxon>
        <taxon>Pseudomonadati</taxon>
        <taxon>Pseudomonadota</taxon>
        <taxon>Betaproteobacteria</taxon>
        <taxon>Burkholderiales</taxon>
        <taxon>Comamonadaceae</taxon>
        <taxon>Comamonas</taxon>
    </lineage>
</organism>
<evidence type="ECO:0000313" key="3">
    <source>
        <dbReference type="Proteomes" id="UP000530032"/>
    </source>
</evidence>
<dbReference type="Proteomes" id="UP000530032">
    <property type="component" value="Unassembled WGS sequence"/>
</dbReference>
<comment type="caution">
    <text evidence="2">The sequence shown here is derived from an EMBL/GenBank/DDBJ whole genome shotgun (WGS) entry which is preliminary data.</text>
</comment>
<keyword evidence="1" id="KW-0472">Membrane</keyword>
<accession>A0A843B1Q1</accession>
<reference evidence="2" key="1">
    <citation type="submission" date="2020-12" db="EMBL/GenBank/DDBJ databases">
        <title>Comamonas sp. nov., isolated from stream water.</title>
        <authorList>
            <person name="Park K.-H."/>
        </authorList>
    </citation>
    <scope>NUCLEOTIDE SEQUENCE</scope>
    <source>
        <strain evidence="2">EJ-4</strain>
    </source>
</reference>
<evidence type="ECO:0000256" key="1">
    <source>
        <dbReference type="SAM" id="Phobius"/>
    </source>
</evidence>
<keyword evidence="1" id="KW-1133">Transmembrane helix</keyword>
<name>A0A843B1Q1_9BURK</name>
<keyword evidence="3" id="KW-1185">Reference proteome</keyword>
<dbReference type="AlphaFoldDB" id="A0A843B1Q1"/>